<protein>
    <recommendedName>
        <fullName evidence="2">BTB domain-containing protein</fullName>
    </recommendedName>
</protein>
<organism evidence="3 4">
    <name type="scientific">Fomitopsis schrenkii</name>
    <name type="common">Brown rot fungus</name>
    <dbReference type="NCBI Taxonomy" id="2126942"/>
    <lineage>
        <taxon>Eukaryota</taxon>
        <taxon>Fungi</taxon>
        <taxon>Dikarya</taxon>
        <taxon>Basidiomycota</taxon>
        <taxon>Agaricomycotina</taxon>
        <taxon>Agaricomycetes</taxon>
        <taxon>Polyporales</taxon>
        <taxon>Fomitopsis</taxon>
    </lineage>
</organism>
<dbReference type="Gene3D" id="3.30.710.10">
    <property type="entry name" value="Potassium Channel Kv1.1, Chain A"/>
    <property type="match status" value="1"/>
</dbReference>
<feature type="compositionally biased region" description="Pro residues" evidence="1">
    <location>
        <begin position="216"/>
        <end position="227"/>
    </location>
</feature>
<feature type="domain" description="BTB" evidence="2">
    <location>
        <begin position="4"/>
        <end position="95"/>
    </location>
</feature>
<feature type="region of interest" description="Disordered" evidence="1">
    <location>
        <begin position="191"/>
        <end position="227"/>
    </location>
</feature>
<feature type="non-terminal residue" evidence="3">
    <location>
        <position position="227"/>
    </location>
</feature>
<dbReference type="EMBL" id="KE504186">
    <property type="protein sequence ID" value="EPS96618.1"/>
    <property type="molecule type" value="Genomic_DNA"/>
</dbReference>
<evidence type="ECO:0000313" key="4">
    <source>
        <dbReference type="Proteomes" id="UP000015241"/>
    </source>
</evidence>
<gene>
    <name evidence="3" type="ORF">FOMPIDRAFT_75603</name>
</gene>
<name>S8DZR7_FOMSC</name>
<dbReference type="OrthoDB" id="3199068at2759"/>
<dbReference type="AlphaFoldDB" id="S8DZR7"/>
<dbReference type="InterPro" id="IPR011333">
    <property type="entry name" value="SKP1/BTB/POZ_sf"/>
</dbReference>
<dbReference type="Proteomes" id="UP000015241">
    <property type="component" value="Unassembled WGS sequence"/>
</dbReference>
<dbReference type="Pfam" id="PF00651">
    <property type="entry name" value="BTB"/>
    <property type="match status" value="1"/>
</dbReference>
<accession>S8DZR7</accession>
<sequence length="227" mass="25702">MGTLFKVHRHFFQQYSQSFAEKHMRQKGGDKPSQGDGVVFPILLEDVSALDFERFLSVFYPQSFDSWELTETEQLVSVLRLARKWECQSIVGLVARRLTEVASLVDQVALALEHNLPTLVGPAGAKLCARAEPLTLAESRRLGIDAAYAIWTLRERFRGGLQTVPLSDMAREEKRVQSFFEEAGLIRSNVEGLTRRRSDSSDSGITLSRQPRRRSPSPPSPPYFLRH</sequence>
<evidence type="ECO:0000259" key="2">
    <source>
        <dbReference type="Pfam" id="PF00651"/>
    </source>
</evidence>
<dbReference type="HOGENOM" id="CLU_1222182_0_0_1"/>
<evidence type="ECO:0000313" key="3">
    <source>
        <dbReference type="EMBL" id="EPS96618.1"/>
    </source>
</evidence>
<dbReference type="STRING" id="743788.S8DZR7"/>
<dbReference type="SUPFAM" id="SSF54695">
    <property type="entry name" value="POZ domain"/>
    <property type="match status" value="1"/>
</dbReference>
<proteinExistence type="predicted"/>
<dbReference type="InParanoid" id="S8DZR7"/>
<dbReference type="InterPro" id="IPR000210">
    <property type="entry name" value="BTB/POZ_dom"/>
</dbReference>
<keyword evidence="4" id="KW-1185">Reference proteome</keyword>
<reference evidence="3 4" key="1">
    <citation type="journal article" date="2012" name="Science">
        <title>The Paleozoic origin of enzymatic lignin decomposition reconstructed from 31 fungal genomes.</title>
        <authorList>
            <person name="Floudas D."/>
            <person name="Binder M."/>
            <person name="Riley R."/>
            <person name="Barry K."/>
            <person name="Blanchette R.A."/>
            <person name="Henrissat B."/>
            <person name="Martinez A.T."/>
            <person name="Otillar R."/>
            <person name="Spatafora J.W."/>
            <person name="Yadav J.S."/>
            <person name="Aerts A."/>
            <person name="Benoit I."/>
            <person name="Boyd A."/>
            <person name="Carlson A."/>
            <person name="Copeland A."/>
            <person name="Coutinho P.M."/>
            <person name="de Vries R.P."/>
            <person name="Ferreira P."/>
            <person name="Findley K."/>
            <person name="Foster B."/>
            <person name="Gaskell J."/>
            <person name="Glotzer D."/>
            <person name="Gorecki P."/>
            <person name="Heitman J."/>
            <person name="Hesse C."/>
            <person name="Hori C."/>
            <person name="Igarashi K."/>
            <person name="Jurgens J.A."/>
            <person name="Kallen N."/>
            <person name="Kersten P."/>
            <person name="Kohler A."/>
            <person name="Kuees U."/>
            <person name="Kumar T.K.A."/>
            <person name="Kuo A."/>
            <person name="LaButti K."/>
            <person name="Larrondo L.F."/>
            <person name="Lindquist E."/>
            <person name="Ling A."/>
            <person name="Lombard V."/>
            <person name="Lucas S."/>
            <person name="Lundell T."/>
            <person name="Martin R."/>
            <person name="McLaughlin D.J."/>
            <person name="Morgenstern I."/>
            <person name="Morin E."/>
            <person name="Murat C."/>
            <person name="Nagy L.G."/>
            <person name="Nolan M."/>
            <person name="Ohm R.A."/>
            <person name="Patyshakuliyeva A."/>
            <person name="Rokas A."/>
            <person name="Ruiz-Duenas F.J."/>
            <person name="Sabat G."/>
            <person name="Salamov A."/>
            <person name="Samejima M."/>
            <person name="Schmutz J."/>
            <person name="Slot J.C."/>
            <person name="St John F."/>
            <person name="Stenlid J."/>
            <person name="Sun H."/>
            <person name="Sun S."/>
            <person name="Syed K."/>
            <person name="Tsang A."/>
            <person name="Wiebenga A."/>
            <person name="Young D."/>
            <person name="Pisabarro A."/>
            <person name="Eastwood D.C."/>
            <person name="Martin F."/>
            <person name="Cullen D."/>
            <person name="Grigoriev I.V."/>
            <person name="Hibbett D.S."/>
        </authorList>
    </citation>
    <scope>NUCLEOTIDE SEQUENCE</scope>
    <source>
        <strain evidence="4">FP-58527</strain>
    </source>
</reference>
<evidence type="ECO:0000256" key="1">
    <source>
        <dbReference type="SAM" id="MobiDB-lite"/>
    </source>
</evidence>